<dbReference type="AlphaFoldDB" id="A0A6G1BNT0"/>
<comment type="caution">
    <text evidence="1">The sequence shown here is derived from an EMBL/GenBank/DDBJ whole genome shotgun (WGS) entry which is preliminary data.</text>
</comment>
<dbReference type="EMBL" id="SPHZ02000012">
    <property type="protein sequence ID" value="KAF0889600.1"/>
    <property type="molecule type" value="Genomic_DNA"/>
</dbReference>
<organism evidence="1 2">
    <name type="scientific">Oryza meyeriana var. granulata</name>
    <dbReference type="NCBI Taxonomy" id="110450"/>
    <lineage>
        <taxon>Eukaryota</taxon>
        <taxon>Viridiplantae</taxon>
        <taxon>Streptophyta</taxon>
        <taxon>Embryophyta</taxon>
        <taxon>Tracheophyta</taxon>
        <taxon>Spermatophyta</taxon>
        <taxon>Magnoliopsida</taxon>
        <taxon>Liliopsida</taxon>
        <taxon>Poales</taxon>
        <taxon>Poaceae</taxon>
        <taxon>BOP clade</taxon>
        <taxon>Oryzoideae</taxon>
        <taxon>Oryzeae</taxon>
        <taxon>Oryzinae</taxon>
        <taxon>Oryza</taxon>
        <taxon>Oryza meyeriana</taxon>
    </lineage>
</organism>
<gene>
    <name evidence="1" type="ORF">E2562_029274</name>
</gene>
<accession>A0A6G1BNT0</accession>
<name>A0A6G1BNT0_9ORYZ</name>
<dbReference type="Proteomes" id="UP000479710">
    <property type="component" value="Unassembled WGS sequence"/>
</dbReference>
<sequence length="89" mass="9743">MAPRRQPPTVGPRAPHRQILSWAPPLLRVAAPALGCRALHHEGTEGCLAGQCGKRDAPRSNRDIISSVVLLGYHQLPYIQQQTCHALVH</sequence>
<reference evidence="1 2" key="1">
    <citation type="submission" date="2019-11" db="EMBL/GenBank/DDBJ databases">
        <title>Whole genome sequence of Oryza granulata.</title>
        <authorList>
            <person name="Li W."/>
        </authorList>
    </citation>
    <scope>NUCLEOTIDE SEQUENCE [LARGE SCALE GENOMIC DNA]</scope>
    <source>
        <strain evidence="2">cv. Menghai</strain>
        <tissue evidence="1">Leaf</tissue>
    </source>
</reference>
<evidence type="ECO:0000313" key="2">
    <source>
        <dbReference type="Proteomes" id="UP000479710"/>
    </source>
</evidence>
<proteinExistence type="predicted"/>
<protein>
    <submittedName>
        <fullName evidence="1">Uncharacterized protein</fullName>
    </submittedName>
</protein>
<evidence type="ECO:0000313" key="1">
    <source>
        <dbReference type="EMBL" id="KAF0889600.1"/>
    </source>
</evidence>
<keyword evidence="2" id="KW-1185">Reference proteome</keyword>